<dbReference type="EMBL" id="BARW01022697">
    <property type="protein sequence ID" value="GAI88425.1"/>
    <property type="molecule type" value="Genomic_DNA"/>
</dbReference>
<organism evidence="1">
    <name type="scientific">marine sediment metagenome</name>
    <dbReference type="NCBI Taxonomy" id="412755"/>
    <lineage>
        <taxon>unclassified sequences</taxon>
        <taxon>metagenomes</taxon>
        <taxon>ecological metagenomes</taxon>
    </lineage>
</organism>
<comment type="caution">
    <text evidence="1">The sequence shown here is derived from an EMBL/GenBank/DDBJ whole genome shotgun (WGS) entry which is preliminary data.</text>
</comment>
<reference evidence="1" key="1">
    <citation type="journal article" date="2014" name="Front. Microbiol.">
        <title>High frequency of phylogenetically diverse reductive dehalogenase-homologous genes in deep subseafloor sedimentary metagenomes.</title>
        <authorList>
            <person name="Kawai M."/>
            <person name="Futagami T."/>
            <person name="Toyoda A."/>
            <person name="Takaki Y."/>
            <person name="Nishi S."/>
            <person name="Hori S."/>
            <person name="Arai W."/>
            <person name="Tsubouchi T."/>
            <person name="Morono Y."/>
            <person name="Uchiyama I."/>
            <person name="Ito T."/>
            <person name="Fujiyama A."/>
            <person name="Inagaki F."/>
            <person name="Takami H."/>
        </authorList>
    </citation>
    <scope>NUCLEOTIDE SEQUENCE</scope>
    <source>
        <strain evidence="1">Expedition CK06-06</strain>
    </source>
</reference>
<feature type="non-terminal residue" evidence="1">
    <location>
        <position position="1"/>
    </location>
</feature>
<protein>
    <submittedName>
        <fullName evidence="1">Uncharacterized protein</fullName>
    </submittedName>
</protein>
<evidence type="ECO:0000313" key="1">
    <source>
        <dbReference type="EMBL" id="GAI88425.1"/>
    </source>
</evidence>
<accession>X1TLH8</accession>
<sequence>ATHVEGAWVLSFFTTAGGGALPPSLPSAVSV</sequence>
<gene>
    <name evidence="1" type="ORF">S12H4_37803</name>
</gene>
<name>X1TLH8_9ZZZZ</name>
<dbReference type="AlphaFoldDB" id="X1TLH8"/>
<proteinExistence type="predicted"/>